<dbReference type="Gene3D" id="2.60.40.760">
    <property type="entry name" value="Expansin, cellulose-binding-like domain"/>
    <property type="match status" value="2"/>
</dbReference>
<feature type="domain" description="Expansin-like CBD" evidence="10">
    <location>
        <begin position="173"/>
        <end position="252"/>
    </location>
</feature>
<keyword evidence="12" id="KW-1185">Reference proteome</keyword>
<dbReference type="PROSITE" id="PS50843">
    <property type="entry name" value="EXPANSIN_CBD"/>
    <property type="match status" value="2"/>
</dbReference>
<keyword evidence="7" id="KW-0472">Membrane</keyword>
<dbReference type="Pfam" id="PF03330">
    <property type="entry name" value="DPBB_1"/>
    <property type="match status" value="2"/>
</dbReference>
<evidence type="ECO:0000256" key="7">
    <source>
        <dbReference type="ARBA" id="ARBA00023136"/>
    </source>
</evidence>
<comment type="caution">
    <text evidence="11">The sequence shown here is derived from an EMBL/GenBank/DDBJ whole genome shotgun (WGS) entry which is preliminary data.</text>
</comment>
<comment type="similarity">
    <text evidence="3">Belongs to the expansin family. Expansin A subfamily.</text>
</comment>
<accession>A0AAD8SK20</accession>
<evidence type="ECO:0000259" key="10">
    <source>
        <dbReference type="PROSITE" id="PS50843"/>
    </source>
</evidence>
<sequence>MEITRSSKPWSFLLFVVTAASRFPATTAGWSKGSATFYGGSDASGTMGGACGYGNLYWSGYGTRTAALSSALFNDGASCGECYQVACDHESEARWCLPGKSVTVTATNFCPPNYELSGDDGGWCNPPRAHFDMAQPAWLRIGIYKGGIVPVLYQRVSCVKQGGVRFTMGGFERFLLVLISNVAGSGSIKAVWVKGTGTERMPMSRNWGAHWQSPAALVGQAITFGVTDTAGQTVVFQNVVPAWWRFGQAFTSNIQLLALFDVVLVAACFAPARAGWSQGSATFYGGADASGTMGGACGYGNLYETGYGTSTAALSSVLFNDGASCGECYQIACDASKSTSCEPGAGAVTITATNVCPPNWALASNNGGWCNPPRAHFDMSQPAWLNIGVYKAGIIPILYQKVRCSKQGGIRFTIGGFNNFELVMISNVGGPGSIQSVSIKGEKTEWIQLTRNWGANWQCNAALVGQPLSFAVTSTNGQTIYINDIVPSWWKFTMSFTSNQQFTY</sequence>
<dbReference type="Gene3D" id="2.40.40.10">
    <property type="entry name" value="RlpA-like domain"/>
    <property type="match status" value="2"/>
</dbReference>
<evidence type="ECO:0000313" key="11">
    <source>
        <dbReference type="EMBL" id="KAK1652856.1"/>
    </source>
</evidence>
<feature type="domain" description="Expansin-like EG45" evidence="9">
    <location>
        <begin position="294"/>
        <end position="409"/>
    </location>
</feature>
<evidence type="ECO:0000256" key="8">
    <source>
        <dbReference type="SAM" id="SignalP"/>
    </source>
</evidence>
<keyword evidence="5" id="KW-0964">Secreted</keyword>
<dbReference type="SUPFAM" id="SSF49590">
    <property type="entry name" value="PHL pollen allergen"/>
    <property type="match status" value="2"/>
</dbReference>
<name>A0AAD8SK20_LOLMU</name>
<dbReference type="PRINTS" id="PR01225">
    <property type="entry name" value="EXPANSNFAMLY"/>
</dbReference>
<dbReference type="CDD" id="cd22274">
    <property type="entry name" value="DPBB_EXPA_N"/>
    <property type="match status" value="2"/>
</dbReference>
<keyword evidence="4" id="KW-0134">Cell wall</keyword>
<evidence type="ECO:0000256" key="5">
    <source>
        <dbReference type="ARBA" id="ARBA00022525"/>
    </source>
</evidence>
<evidence type="ECO:0000256" key="6">
    <source>
        <dbReference type="ARBA" id="ARBA00022729"/>
    </source>
</evidence>
<evidence type="ECO:0008006" key="13">
    <source>
        <dbReference type="Google" id="ProtNLM"/>
    </source>
</evidence>
<evidence type="ECO:0000256" key="3">
    <source>
        <dbReference type="ARBA" id="ARBA00005392"/>
    </source>
</evidence>
<dbReference type="GO" id="GO:0009664">
    <property type="term" value="P:plant-type cell wall organization"/>
    <property type="evidence" value="ECO:0007669"/>
    <property type="project" value="InterPro"/>
</dbReference>
<dbReference type="InterPro" id="IPR036908">
    <property type="entry name" value="RlpA-like_sf"/>
</dbReference>
<organism evidence="11 12">
    <name type="scientific">Lolium multiflorum</name>
    <name type="common">Italian ryegrass</name>
    <name type="synonym">Lolium perenne subsp. multiflorum</name>
    <dbReference type="NCBI Taxonomy" id="4521"/>
    <lineage>
        <taxon>Eukaryota</taxon>
        <taxon>Viridiplantae</taxon>
        <taxon>Streptophyta</taxon>
        <taxon>Embryophyta</taxon>
        <taxon>Tracheophyta</taxon>
        <taxon>Spermatophyta</taxon>
        <taxon>Magnoliopsida</taxon>
        <taxon>Liliopsida</taxon>
        <taxon>Poales</taxon>
        <taxon>Poaceae</taxon>
        <taxon>BOP clade</taxon>
        <taxon>Pooideae</taxon>
        <taxon>Poodae</taxon>
        <taxon>Poeae</taxon>
        <taxon>Poeae Chloroplast Group 2 (Poeae type)</taxon>
        <taxon>Loliodinae</taxon>
        <taxon>Loliinae</taxon>
        <taxon>Lolium</taxon>
    </lineage>
</organism>
<dbReference type="GO" id="GO:0016020">
    <property type="term" value="C:membrane"/>
    <property type="evidence" value="ECO:0007669"/>
    <property type="project" value="UniProtKB-SubCell"/>
</dbReference>
<reference evidence="11" key="1">
    <citation type="submission" date="2023-07" db="EMBL/GenBank/DDBJ databases">
        <title>A chromosome-level genome assembly of Lolium multiflorum.</title>
        <authorList>
            <person name="Chen Y."/>
            <person name="Copetti D."/>
            <person name="Kolliker R."/>
            <person name="Studer B."/>
        </authorList>
    </citation>
    <scope>NUCLEOTIDE SEQUENCE</scope>
    <source>
        <strain evidence="11">02402/16</strain>
        <tissue evidence="11">Leaf</tissue>
    </source>
</reference>
<dbReference type="PANTHER" id="PTHR31867">
    <property type="entry name" value="EXPANSIN-A15"/>
    <property type="match status" value="1"/>
</dbReference>
<dbReference type="InterPro" id="IPR009009">
    <property type="entry name" value="RlpA-like_DPBB"/>
</dbReference>
<gene>
    <name evidence="11" type="ORF">QYE76_070661</name>
</gene>
<dbReference type="InterPro" id="IPR007117">
    <property type="entry name" value="Expansin_CBD"/>
</dbReference>
<feature type="domain" description="Expansin-like EG45" evidence="9">
    <location>
        <begin position="48"/>
        <end position="163"/>
    </location>
</feature>
<feature type="domain" description="Expansin-like CBD" evidence="10">
    <location>
        <begin position="419"/>
        <end position="498"/>
    </location>
</feature>
<proteinExistence type="inferred from homology"/>
<evidence type="ECO:0000259" key="9">
    <source>
        <dbReference type="PROSITE" id="PS50842"/>
    </source>
</evidence>
<dbReference type="Pfam" id="PF01357">
    <property type="entry name" value="Expansin_C"/>
    <property type="match status" value="2"/>
</dbReference>
<dbReference type="GO" id="GO:0005576">
    <property type="term" value="C:extracellular region"/>
    <property type="evidence" value="ECO:0007669"/>
    <property type="project" value="InterPro"/>
</dbReference>
<dbReference type="Proteomes" id="UP001231189">
    <property type="component" value="Unassembled WGS sequence"/>
</dbReference>
<dbReference type="InterPro" id="IPR002963">
    <property type="entry name" value="Expansin"/>
</dbReference>
<dbReference type="AlphaFoldDB" id="A0AAD8SK20"/>
<dbReference type="InterPro" id="IPR007118">
    <property type="entry name" value="Expan_Lol_pI"/>
</dbReference>
<feature type="signal peptide" evidence="8">
    <location>
        <begin position="1"/>
        <end position="28"/>
    </location>
</feature>
<evidence type="ECO:0000313" key="12">
    <source>
        <dbReference type="Proteomes" id="UP001231189"/>
    </source>
</evidence>
<dbReference type="EMBL" id="JAUUTY010000004">
    <property type="protein sequence ID" value="KAK1652856.1"/>
    <property type="molecule type" value="Genomic_DNA"/>
</dbReference>
<feature type="chain" id="PRO_5042171020" description="Expansin" evidence="8">
    <location>
        <begin position="29"/>
        <end position="504"/>
    </location>
</feature>
<dbReference type="InterPro" id="IPR036749">
    <property type="entry name" value="Expansin_CBD_sf"/>
</dbReference>
<dbReference type="PRINTS" id="PR01226">
    <property type="entry name" value="EXPANSIN"/>
</dbReference>
<comment type="subcellular location">
    <subcellularLocation>
        <location evidence="1">Membrane</location>
        <topology evidence="1">Peripheral membrane protein</topology>
    </subcellularLocation>
    <subcellularLocation>
        <location evidence="2">Secreted</location>
        <location evidence="2">Cell wall</location>
    </subcellularLocation>
</comment>
<evidence type="ECO:0000256" key="1">
    <source>
        <dbReference type="ARBA" id="ARBA00004170"/>
    </source>
</evidence>
<dbReference type="InterPro" id="IPR007112">
    <property type="entry name" value="Expansin/allergen_DPBB_dom"/>
</dbReference>
<protein>
    <recommendedName>
        <fullName evidence="13">Expansin</fullName>
    </recommendedName>
</protein>
<evidence type="ECO:0000256" key="4">
    <source>
        <dbReference type="ARBA" id="ARBA00022512"/>
    </source>
</evidence>
<dbReference type="SMART" id="SM00837">
    <property type="entry name" value="DPBB_1"/>
    <property type="match status" value="2"/>
</dbReference>
<dbReference type="SUPFAM" id="SSF50685">
    <property type="entry name" value="Barwin-like endoglucanases"/>
    <property type="match status" value="2"/>
</dbReference>
<evidence type="ECO:0000256" key="2">
    <source>
        <dbReference type="ARBA" id="ARBA00004191"/>
    </source>
</evidence>
<keyword evidence="6 8" id="KW-0732">Signal</keyword>
<dbReference type="PROSITE" id="PS50842">
    <property type="entry name" value="EXPANSIN_EG45"/>
    <property type="match status" value="2"/>
</dbReference>